<dbReference type="EMBL" id="CYKH01001247">
    <property type="protein sequence ID" value="CUG86125.1"/>
    <property type="molecule type" value="Genomic_DNA"/>
</dbReference>
<feature type="domain" description="Protein kinase" evidence="6">
    <location>
        <begin position="650"/>
        <end position="1021"/>
    </location>
</feature>
<dbReference type="Pfam" id="PF00069">
    <property type="entry name" value="Pkinase"/>
    <property type="match status" value="2"/>
</dbReference>
<evidence type="ECO:0000259" key="6">
    <source>
        <dbReference type="PROSITE" id="PS50011"/>
    </source>
</evidence>
<feature type="region of interest" description="Disordered" evidence="5">
    <location>
        <begin position="146"/>
        <end position="174"/>
    </location>
</feature>
<evidence type="ECO:0000256" key="2">
    <source>
        <dbReference type="ARBA" id="ARBA00022741"/>
    </source>
</evidence>
<proteinExistence type="predicted"/>
<feature type="compositionally biased region" description="Low complexity" evidence="5">
    <location>
        <begin position="42"/>
        <end position="51"/>
    </location>
</feature>
<feature type="compositionally biased region" description="Polar residues" evidence="5">
    <location>
        <begin position="451"/>
        <end position="463"/>
    </location>
</feature>
<evidence type="ECO:0000256" key="3">
    <source>
        <dbReference type="ARBA" id="ARBA00022777"/>
    </source>
</evidence>
<keyword evidence="2" id="KW-0547">Nucleotide-binding</keyword>
<accession>A0A0S4J3W2</accession>
<feature type="region of interest" description="Disordered" evidence="5">
    <location>
        <begin position="440"/>
        <end position="464"/>
    </location>
</feature>
<protein>
    <submittedName>
        <fullName evidence="7">Protein kinase, putative</fullName>
    </submittedName>
</protein>
<keyword evidence="4" id="KW-0067">ATP-binding</keyword>
<feature type="compositionally biased region" description="Basic residues" evidence="5">
    <location>
        <begin position="157"/>
        <end position="174"/>
    </location>
</feature>
<feature type="region of interest" description="Disordered" evidence="5">
    <location>
        <begin position="881"/>
        <end position="908"/>
    </location>
</feature>
<feature type="compositionally biased region" description="Low complexity" evidence="5">
    <location>
        <begin position="616"/>
        <end position="631"/>
    </location>
</feature>
<dbReference type="GO" id="GO:0004672">
    <property type="term" value="F:protein kinase activity"/>
    <property type="evidence" value="ECO:0007669"/>
    <property type="project" value="InterPro"/>
</dbReference>
<dbReference type="PROSITE" id="PS00108">
    <property type="entry name" value="PROTEIN_KINASE_ST"/>
    <property type="match status" value="1"/>
</dbReference>
<name>A0A0S4J3W2_BODSA</name>
<dbReference type="Proteomes" id="UP000051952">
    <property type="component" value="Unassembled WGS sequence"/>
</dbReference>
<feature type="compositionally biased region" description="Basic and acidic residues" evidence="5">
    <location>
        <begin position="90"/>
        <end position="99"/>
    </location>
</feature>
<dbReference type="SUPFAM" id="SSF56112">
    <property type="entry name" value="Protein kinase-like (PK-like)"/>
    <property type="match status" value="1"/>
</dbReference>
<dbReference type="InterPro" id="IPR000719">
    <property type="entry name" value="Prot_kinase_dom"/>
</dbReference>
<evidence type="ECO:0000313" key="8">
    <source>
        <dbReference type="Proteomes" id="UP000051952"/>
    </source>
</evidence>
<feature type="region of interest" description="Disordered" evidence="5">
    <location>
        <begin position="566"/>
        <end position="642"/>
    </location>
</feature>
<dbReference type="PANTHER" id="PTHR48016:SF56">
    <property type="entry name" value="MAPKK KINASE"/>
    <property type="match status" value="1"/>
</dbReference>
<dbReference type="Gene3D" id="3.30.200.20">
    <property type="entry name" value="Phosphorylase Kinase, domain 1"/>
    <property type="match status" value="2"/>
</dbReference>
<feature type="region of interest" description="Disordered" evidence="5">
    <location>
        <begin position="187"/>
        <end position="207"/>
    </location>
</feature>
<gene>
    <name evidence="7" type="ORF">BSAL_91665</name>
</gene>
<evidence type="ECO:0000256" key="5">
    <source>
        <dbReference type="SAM" id="MobiDB-lite"/>
    </source>
</evidence>
<dbReference type="Gene3D" id="1.10.510.10">
    <property type="entry name" value="Transferase(Phosphotransferase) domain 1"/>
    <property type="match status" value="1"/>
</dbReference>
<keyword evidence="3 7" id="KW-0418">Kinase</keyword>
<dbReference type="AlphaFoldDB" id="A0A0S4J3W2"/>
<feature type="region of interest" description="Disordered" evidence="5">
    <location>
        <begin position="90"/>
        <end position="112"/>
    </location>
</feature>
<feature type="region of interest" description="Disordered" evidence="5">
    <location>
        <begin position="1023"/>
        <end position="1057"/>
    </location>
</feature>
<organism evidence="7 8">
    <name type="scientific">Bodo saltans</name>
    <name type="common">Flagellated protozoan</name>
    <dbReference type="NCBI Taxonomy" id="75058"/>
    <lineage>
        <taxon>Eukaryota</taxon>
        <taxon>Discoba</taxon>
        <taxon>Euglenozoa</taxon>
        <taxon>Kinetoplastea</taxon>
        <taxon>Metakinetoplastina</taxon>
        <taxon>Eubodonida</taxon>
        <taxon>Bodonidae</taxon>
        <taxon>Bodo</taxon>
    </lineage>
</organism>
<dbReference type="VEuPathDB" id="TriTrypDB:BSAL_91665"/>
<reference evidence="8" key="1">
    <citation type="submission" date="2015-09" db="EMBL/GenBank/DDBJ databases">
        <authorList>
            <consortium name="Pathogen Informatics"/>
        </authorList>
    </citation>
    <scope>NUCLEOTIDE SEQUENCE [LARGE SCALE GENOMIC DNA]</scope>
    <source>
        <strain evidence="8">Lake Konstanz</strain>
    </source>
</reference>
<feature type="region of interest" description="Disordered" evidence="5">
    <location>
        <begin position="14"/>
        <end position="67"/>
    </location>
</feature>
<sequence>MPIGGAEHAVIYKGSAVFRRGSTGTPPPPPSPATGPQPVSPATPQAAAPSSFRDPPKDKCEKGGDKGGEMFHSILRFLHLDSGLPHRAKSETLHEEHPPSHTPQTAPRSADYDDRTDAIDASTASFMTNHSMSSAHRNESELVLDEHCTTSRQSSSHPHHHATTSNPPKKKRRSTIKAAFTSLFFPNERKKKPSPLPQQNSAGQSDDTRAFAVILEIDEDDEREDILHTEATILDILLLNFRSDLKVLKERTVWDSETGGEVSDEQLHTMYYLFFRQMKSLLSQQFSQIFPHGIRGTALSMSDVSACVAGLLMIEMAITDDDVHSFAFNVLQGRRISLQNCPPSKRYLYFMFMALKSLVPIFRSHTDAFRSAVVKYFYDHNSIKKAGHPFALPLQALLNALAPILMAHSFQKMTPSFYYYALKLEREREGGDEEDDILTDEAATPLKPDGESTSNNESVSRSCSDCPPSKRYLYFMFMALKSLVPIFRSHTDAFRSAVVKYFYDHNSIKKAGHPFALPLQALLNALAPILMAHSFQKMTPSFYYYALKLEREREGGDEEDDILTDEAATPLKPDGESTSNNESVSRSCSEEYPAPASGTPHQSATPKEAVAQQNVASASGSPTFATATTSAPRRRRRGASAQWSTIVQTYKKGQVLGRGACGVVYRCTDANNGVFYALKELSLLTKSMVRRIRRHQEDQLQLEDEGAFNSSTATAPGTPMVRLDQILTEKEQEELMWREKSICGEVNMLKSLRNPYIVSYYGCAFDRKSLKVSILMEFCPKTLRAIIDELGAMRLSMIAHYATQILLGIAFLHDNHVVHRDIKAANILVKDGGEAKVSDFGTAILNEIRGPDAGLGMGEDELDALRRETENAEADDLTTLFTSNRSNHPHHSHHGKGKQHPKSHQNGTHAFSIQGTSLFLAPEVANGCLPTEASDVWSIGCLLIEMATGEYPWHEWTDGRDLPLEMVVFHVAMAQQPPLLSQELAPHAASNPLFVDLLRSCLHIDPVARPTCRQLLQHPFFKQADFGEHDDPDTADAEGSGSERDPLMTVDESGELDDDAVLGGNVMSIVPNDSMIGPSGVYDA</sequence>
<evidence type="ECO:0000256" key="1">
    <source>
        <dbReference type="ARBA" id="ARBA00022679"/>
    </source>
</evidence>
<dbReference type="InterPro" id="IPR008271">
    <property type="entry name" value="Ser/Thr_kinase_AS"/>
</dbReference>
<evidence type="ECO:0000256" key="4">
    <source>
        <dbReference type="ARBA" id="ARBA00022840"/>
    </source>
</evidence>
<feature type="compositionally biased region" description="Basic residues" evidence="5">
    <location>
        <begin position="887"/>
        <end position="903"/>
    </location>
</feature>
<dbReference type="PROSITE" id="PS50011">
    <property type="entry name" value="PROTEIN_KINASE_DOM"/>
    <property type="match status" value="1"/>
</dbReference>
<evidence type="ECO:0000313" key="7">
    <source>
        <dbReference type="EMBL" id="CUG86125.1"/>
    </source>
</evidence>
<feature type="compositionally biased region" description="Polar residues" evidence="5">
    <location>
        <begin position="599"/>
        <end position="615"/>
    </location>
</feature>
<dbReference type="SMART" id="SM00220">
    <property type="entry name" value="S_TKc"/>
    <property type="match status" value="1"/>
</dbReference>
<keyword evidence="1" id="KW-0808">Transferase</keyword>
<dbReference type="OrthoDB" id="426518at2759"/>
<dbReference type="InterPro" id="IPR011009">
    <property type="entry name" value="Kinase-like_dom_sf"/>
</dbReference>
<dbReference type="GO" id="GO:0005524">
    <property type="term" value="F:ATP binding"/>
    <property type="evidence" value="ECO:0007669"/>
    <property type="project" value="UniProtKB-KW"/>
</dbReference>
<feature type="compositionally biased region" description="Polar residues" evidence="5">
    <location>
        <begin position="576"/>
        <end position="587"/>
    </location>
</feature>
<feature type="compositionally biased region" description="Pro residues" evidence="5">
    <location>
        <begin position="25"/>
        <end position="41"/>
    </location>
</feature>
<keyword evidence="8" id="KW-1185">Reference proteome</keyword>
<dbReference type="PANTHER" id="PTHR48016">
    <property type="entry name" value="MAP KINASE KINASE KINASE SSK2-RELATED-RELATED"/>
    <property type="match status" value="1"/>
</dbReference>
<feature type="compositionally biased region" description="Basic and acidic residues" evidence="5">
    <location>
        <begin position="54"/>
        <end position="67"/>
    </location>
</feature>
<dbReference type="InterPro" id="IPR050538">
    <property type="entry name" value="MAP_kinase_kinase_kinase"/>
</dbReference>